<organism evidence="3 4">
    <name type="scientific">Emiliania huxleyi (strain CCMP1516)</name>
    <dbReference type="NCBI Taxonomy" id="280463"/>
    <lineage>
        <taxon>Eukaryota</taxon>
        <taxon>Haptista</taxon>
        <taxon>Haptophyta</taxon>
        <taxon>Prymnesiophyceae</taxon>
        <taxon>Isochrysidales</taxon>
        <taxon>Noelaerhabdaceae</taxon>
        <taxon>Emiliania</taxon>
    </lineage>
</organism>
<dbReference type="KEGG" id="ehx:EMIHUDRAFT_240745"/>
<dbReference type="InterPro" id="IPR013252">
    <property type="entry name" value="Ndc80_Spc24"/>
</dbReference>
<protein>
    <recommendedName>
        <fullName evidence="1">Kinetochore protein Spc24</fullName>
    </recommendedName>
</protein>
<dbReference type="Gene3D" id="3.30.160.570">
    <property type="entry name" value="Ncd80 complex, Spc24 subunit"/>
    <property type="match status" value="1"/>
</dbReference>
<dbReference type="GO" id="GO:0000776">
    <property type="term" value="C:kinetochore"/>
    <property type="evidence" value="ECO:0007669"/>
    <property type="project" value="UniProtKB-KW"/>
</dbReference>
<dbReference type="PaxDb" id="2903-EOD13523"/>
<keyword evidence="1" id="KW-0131">Cell cycle</keyword>
<sequence>MAAPAADKYSEAEGVVETVIKIFSERTDPNTARDAGREICEIKRRATARHAELVRSIRELTNEAERARRRLAEGEQLEAGSAVREELLSAKARAERSISRMRQENLALQQQIGTAETRASELAAREQGVRQQELVEVPRARHTISLYANISSIRWDFGTSNVKGFLASSGGSEGPAGRGVSLAPAFEMDPAQQSGFEMTNHLWELMGTS</sequence>
<dbReference type="AlphaFoldDB" id="A0A0D3JEH3"/>
<comment type="similarity">
    <text evidence="1">Belongs to the SPC24 family.</text>
</comment>
<comment type="function">
    <text evidence="1">Acts as a component of the essential kinetochore-associated NDC80 complex, which is required for chromosome segregation and spindle checkpoint activity.</text>
</comment>
<keyword evidence="1" id="KW-0137">Centromere</keyword>
<reference evidence="4" key="1">
    <citation type="journal article" date="2013" name="Nature">
        <title>Pan genome of the phytoplankton Emiliania underpins its global distribution.</title>
        <authorList>
            <person name="Read B.A."/>
            <person name="Kegel J."/>
            <person name="Klute M.J."/>
            <person name="Kuo A."/>
            <person name="Lefebvre S.C."/>
            <person name="Maumus F."/>
            <person name="Mayer C."/>
            <person name="Miller J."/>
            <person name="Monier A."/>
            <person name="Salamov A."/>
            <person name="Young J."/>
            <person name="Aguilar M."/>
            <person name="Claverie J.M."/>
            <person name="Frickenhaus S."/>
            <person name="Gonzalez K."/>
            <person name="Herman E.K."/>
            <person name="Lin Y.C."/>
            <person name="Napier J."/>
            <person name="Ogata H."/>
            <person name="Sarno A.F."/>
            <person name="Shmutz J."/>
            <person name="Schroeder D."/>
            <person name="de Vargas C."/>
            <person name="Verret F."/>
            <person name="von Dassow P."/>
            <person name="Valentin K."/>
            <person name="Van de Peer Y."/>
            <person name="Wheeler G."/>
            <person name="Dacks J.B."/>
            <person name="Delwiche C.F."/>
            <person name="Dyhrman S.T."/>
            <person name="Glockner G."/>
            <person name="John U."/>
            <person name="Richards T."/>
            <person name="Worden A.Z."/>
            <person name="Zhang X."/>
            <person name="Grigoriev I.V."/>
            <person name="Allen A.E."/>
            <person name="Bidle K."/>
            <person name="Borodovsky M."/>
            <person name="Bowler C."/>
            <person name="Brownlee C."/>
            <person name="Cock J.M."/>
            <person name="Elias M."/>
            <person name="Gladyshev V.N."/>
            <person name="Groth M."/>
            <person name="Guda C."/>
            <person name="Hadaegh A."/>
            <person name="Iglesias-Rodriguez M.D."/>
            <person name="Jenkins J."/>
            <person name="Jones B.M."/>
            <person name="Lawson T."/>
            <person name="Leese F."/>
            <person name="Lindquist E."/>
            <person name="Lobanov A."/>
            <person name="Lomsadze A."/>
            <person name="Malik S.B."/>
            <person name="Marsh M.E."/>
            <person name="Mackinder L."/>
            <person name="Mock T."/>
            <person name="Mueller-Roeber B."/>
            <person name="Pagarete A."/>
            <person name="Parker M."/>
            <person name="Probert I."/>
            <person name="Quesneville H."/>
            <person name="Raines C."/>
            <person name="Rensing S.A."/>
            <person name="Riano-Pachon D.M."/>
            <person name="Richier S."/>
            <person name="Rokitta S."/>
            <person name="Shiraiwa Y."/>
            <person name="Soanes D.M."/>
            <person name="van der Giezen M."/>
            <person name="Wahlund T.M."/>
            <person name="Williams B."/>
            <person name="Wilson W."/>
            <person name="Wolfe G."/>
            <person name="Wurch L.L."/>
        </authorList>
    </citation>
    <scope>NUCLEOTIDE SEQUENCE</scope>
</reference>
<feature type="coiled-coil region" evidence="2">
    <location>
        <begin position="43"/>
        <end position="118"/>
    </location>
</feature>
<dbReference type="Pfam" id="PF08286">
    <property type="entry name" value="Spc24"/>
    <property type="match status" value="1"/>
</dbReference>
<keyword evidence="1" id="KW-0498">Mitosis</keyword>
<name>A0A0D3JEH3_EMIH1</name>
<keyword evidence="1" id="KW-0539">Nucleus</keyword>
<dbReference type="GeneID" id="17267473"/>
<keyword evidence="2" id="KW-0175">Coiled coil</keyword>
<dbReference type="GO" id="GO:0005634">
    <property type="term" value="C:nucleus"/>
    <property type="evidence" value="ECO:0007669"/>
    <property type="project" value="UniProtKB-SubCell"/>
</dbReference>
<dbReference type="EnsemblProtists" id="EOD21908">
    <property type="protein sequence ID" value="EOD21908"/>
    <property type="gene ID" value="EMIHUDRAFT_240745"/>
</dbReference>
<reference evidence="3" key="2">
    <citation type="submission" date="2024-10" db="UniProtKB">
        <authorList>
            <consortium name="EnsemblProtists"/>
        </authorList>
    </citation>
    <scope>IDENTIFICATION</scope>
</reference>
<dbReference type="Proteomes" id="UP000013827">
    <property type="component" value="Unassembled WGS sequence"/>
</dbReference>
<dbReference type="GO" id="GO:0051301">
    <property type="term" value="P:cell division"/>
    <property type="evidence" value="ECO:0007669"/>
    <property type="project" value="UniProtKB-UniRule"/>
</dbReference>
<keyword evidence="1" id="KW-0995">Kinetochore</keyword>
<dbReference type="HOGENOM" id="CLU_098827_0_0_1"/>
<accession>A0A0D3JEH3</accession>
<evidence type="ECO:0000256" key="1">
    <source>
        <dbReference type="RuleBase" id="RU368011"/>
    </source>
</evidence>
<dbReference type="RefSeq" id="XP_005765952.1">
    <property type="nucleotide sequence ID" value="XM_005765895.1"/>
</dbReference>
<dbReference type="GeneID" id="17259659"/>
<keyword evidence="1" id="KW-0158">Chromosome</keyword>
<evidence type="ECO:0000313" key="3">
    <source>
        <dbReference type="EnsemblProtists" id="EOD21908"/>
    </source>
</evidence>
<keyword evidence="4" id="KW-1185">Reference proteome</keyword>
<keyword evidence="1" id="KW-0132">Cell division</keyword>
<evidence type="ECO:0000256" key="2">
    <source>
        <dbReference type="SAM" id="Coils"/>
    </source>
</evidence>
<dbReference type="KEGG" id="ehx:EMIHUDRAFT_212624"/>
<dbReference type="RefSeq" id="XP_005774337.1">
    <property type="nucleotide sequence ID" value="XM_005774280.1"/>
</dbReference>
<comment type="subunit">
    <text evidence="1">Component of the NDC80 complex.</text>
</comment>
<comment type="subcellular location">
    <subcellularLocation>
        <location evidence="1">Nucleus</location>
    </subcellularLocation>
    <subcellularLocation>
        <location evidence="1">Chromosome</location>
        <location evidence="1">Centromere</location>
        <location evidence="1">Kinetochore</location>
    </subcellularLocation>
</comment>
<evidence type="ECO:0000313" key="4">
    <source>
        <dbReference type="Proteomes" id="UP000013827"/>
    </source>
</evidence>
<dbReference type="EnsemblProtists" id="EOD13523">
    <property type="protein sequence ID" value="EOD13523"/>
    <property type="gene ID" value="EMIHUDRAFT_212624"/>
</dbReference>
<proteinExistence type="inferred from homology"/>